<dbReference type="AlphaFoldDB" id="A0A0W0RQT9"/>
<dbReference type="Proteomes" id="UP000054695">
    <property type="component" value="Unassembled WGS sequence"/>
</dbReference>
<evidence type="ECO:0000313" key="3">
    <source>
        <dbReference type="Proteomes" id="UP000054695"/>
    </source>
</evidence>
<gene>
    <name evidence="2" type="ORF">Lboz_2077</name>
</gene>
<dbReference type="OrthoDB" id="5657077at2"/>
<comment type="caution">
    <text evidence="2">The sequence shown here is derived from an EMBL/GenBank/DDBJ whole genome shotgun (WGS) entry which is preliminary data.</text>
</comment>
<organism evidence="2 3">
    <name type="scientific">Legionella bozemanae</name>
    <name type="common">Fluoribacter bozemanae</name>
    <dbReference type="NCBI Taxonomy" id="447"/>
    <lineage>
        <taxon>Bacteria</taxon>
        <taxon>Pseudomonadati</taxon>
        <taxon>Pseudomonadota</taxon>
        <taxon>Gammaproteobacteria</taxon>
        <taxon>Legionellales</taxon>
        <taxon>Legionellaceae</taxon>
        <taxon>Legionella</taxon>
    </lineage>
</organism>
<dbReference type="RefSeq" id="WP_058459699.1">
    <property type="nucleotide sequence ID" value="NZ_CAAAIY010000018.1"/>
</dbReference>
<keyword evidence="3" id="KW-1185">Reference proteome</keyword>
<evidence type="ECO:0000313" key="2">
    <source>
        <dbReference type="EMBL" id="KTC73431.1"/>
    </source>
</evidence>
<name>A0A0W0RQT9_LEGBO</name>
<reference evidence="2 3" key="1">
    <citation type="submission" date="2015-11" db="EMBL/GenBank/DDBJ databases">
        <title>Genomic analysis of 38 Legionella species identifies large and diverse effector repertoires.</title>
        <authorList>
            <person name="Burstein D."/>
            <person name="Amaro F."/>
            <person name="Zusman T."/>
            <person name="Lifshitz Z."/>
            <person name="Cohen O."/>
            <person name="Gilbert J.A."/>
            <person name="Pupko T."/>
            <person name="Shuman H.A."/>
            <person name="Segal G."/>
        </authorList>
    </citation>
    <scope>NUCLEOTIDE SEQUENCE [LARGE SCALE GENOMIC DNA]</scope>
    <source>
        <strain evidence="2 3">WIGA</strain>
    </source>
</reference>
<keyword evidence="1" id="KW-0732">Signal</keyword>
<evidence type="ECO:0000256" key="1">
    <source>
        <dbReference type="SAM" id="SignalP"/>
    </source>
</evidence>
<proteinExistence type="predicted"/>
<feature type="signal peptide" evidence="1">
    <location>
        <begin position="1"/>
        <end position="19"/>
    </location>
</feature>
<protein>
    <submittedName>
        <fullName evidence="2">Uncharacterized protein</fullName>
    </submittedName>
</protein>
<dbReference type="EMBL" id="LNXU01000019">
    <property type="protein sequence ID" value="KTC73431.1"/>
    <property type="molecule type" value="Genomic_DNA"/>
</dbReference>
<accession>A0A0W0RQT9</accession>
<sequence>MNRIGVCAFLLSVHYSAFAGFADVVPTKPSNYGPGKIQSSEAKNYANQLVVACGRASNPINRLNGINIGEPGLDGMVGADLIMILPQSIPSSNYYGKLLCVSGVVKMMPVNNSPPVPTITVGSEKDIDILPNQEPTW</sequence>
<feature type="chain" id="PRO_5006911184" evidence="1">
    <location>
        <begin position="20"/>
        <end position="137"/>
    </location>
</feature>
<dbReference type="PATRIC" id="fig|447.4.peg.2206"/>